<dbReference type="EMBL" id="CAADFA010000003">
    <property type="protein sequence ID" value="VFJ43685.1"/>
    <property type="molecule type" value="Genomic_DNA"/>
</dbReference>
<organism evidence="1">
    <name type="scientific">Candidatus Kentrum sp. FM</name>
    <dbReference type="NCBI Taxonomy" id="2126340"/>
    <lineage>
        <taxon>Bacteria</taxon>
        <taxon>Pseudomonadati</taxon>
        <taxon>Pseudomonadota</taxon>
        <taxon>Gammaproteobacteria</taxon>
        <taxon>Candidatus Kentrum</taxon>
    </lineage>
</organism>
<evidence type="ECO:0000313" key="1">
    <source>
        <dbReference type="EMBL" id="VFJ42970.1"/>
    </source>
</evidence>
<gene>
    <name evidence="1" type="ORF">BECKFM1743A_GA0114220_1000326</name>
    <name evidence="3" type="ORF">BECKFM1743B_GA0114221_1000326</name>
    <name evidence="2" type="ORF">BECKFM1743C_GA0114222_1000326</name>
</gene>
<sequence>MTKSISKEYRGEIIKKAIARLSINVNLATGLTHPIDSASAKELFKALHEQSIPLEYQEIRDHAIQCGWPEKHANNLAELAKRIGNGGRVQIKHPRNWGKPTVNNILSDLGIG</sequence>
<dbReference type="AlphaFoldDB" id="A0A450RV38"/>
<dbReference type="SUPFAM" id="SSF140670">
    <property type="entry name" value="YoaC-like"/>
    <property type="match status" value="1"/>
</dbReference>
<evidence type="ECO:0000313" key="3">
    <source>
        <dbReference type="EMBL" id="VFK05680.1"/>
    </source>
</evidence>
<accession>A0A450RV38</accession>
<protein>
    <submittedName>
        <fullName evidence="1">Uncharacterized protein</fullName>
    </submittedName>
</protein>
<dbReference type="Pfam" id="PF08986">
    <property type="entry name" value="DUF1889"/>
    <property type="match status" value="1"/>
</dbReference>
<proteinExistence type="predicted"/>
<dbReference type="EMBL" id="CAADFL010000003">
    <property type="protein sequence ID" value="VFK05680.1"/>
    <property type="molecule type" value="Genomic_DNA"/>
</dbReference>
<dbReference type="InterPro" id="IPR015079">
    <property type="entry name" value="DUF1889"/>
</dbReference>
<name>A0A450RV38_9GAMM</name>
<dbReference type="EMBL" id="CAADEZ010000003">
    <property type="protein sequence ID" value="VFJ42970.1"/>
    <property type="molecule type" value="Genomic_DNA"/>
</dbReference>
<dbReference type="Gene3D" id="1.20.1290.30">
    <property type="match status" value="1"/>
</dbReference>
<dbReference type="InterPro" id="IPR037210">
    <property type="entry name" value="YoaC-like_sf"/>
</dbReference>
<reference evidence="1" key="1">
    <citation type="submission" date="2019-02" db="EMBL/GenBank/DDBJ databases">
        <authorList>
            <person name="Gruber-Vodicka R. H."/>
            <person name="Seah K. B. B."/>
        </authorList>
    </citation>
    <scope>NUCLEOTIDE SEQUENCE</scope>
    <source>
        <strain evidence="1">BECK_BZ163</strain>
        <strain evidence="3">BECK_BZ164</strain>
        <strain evidence="2">BECK_BZ165</strain>
    </source>
</reference>
<evidence type="ECO:0000313" key="2">
    <source>
        <dbReference type="EMBL" id="VFJ43685.1"/>
    </source>
</evidence>